<feature type="transmembrane region" description="Helical" evidence="8">
    <location>
        <begin position="298"/>
        <end position="316"/>
    </location>
</feature>
<keyword evidence="4" id="KW-0067">ATP-binding</keyword>
<dbReference type="InterPro" id="IPR011527">
    <property type="entry name" value="ABC1_TM_dom"/>
</dbReference>
<evidence type="ECO:0000256" key="6">
    <source>
        <dbReference type="ARBA" id="ARBA00023136"/>
    </source>
</evidence>
<evidence type="ECO:0000256" key="7">
    <source>
        <dbReference type="SAM" id="MobiDB-lite"/>
    </source>
</evidence>
<feature type="compositionally biased region" description="Acidic residues" evidence="7">
    <location>
        <begin position="123"/>
        <end position="141"/>
    </location>
</feature>
<evidence type="ECO:0000256" key="1">
    <source>
        <dbReference type="ARBA" id="ARBA00004141"/>
    </source>
</evidence>
<dbReference type="PROSITE" id="PS50929">
    <property type="entry name" value="ABC_TM1F"/>
    <property type="match status" value="1"/>
</dbReference>
<evidence type="ECO:0000313" key="11">
    <source>
        <dbReference type="EMBL" id="KAL0262011.1"/>
    </source>
</evidence>
<dbReference type="EMBL" id="JAJVCZ030000003">
    <property type="protein sequence ID" value="KAL0262011.1"/>
    <property type="molecule type" value="Genomic_DNA"/>
</dbReference>
<evidence type="ECO:0000256" key="3">
    <source>
        <dbReference type="ARBA" id="ARBA00022741"/>
    </source>
</evidence>
<comment type="subcellular location">
    <subcellularLocation>
        <location evidence="1">Membrane</location>
        <topology evidence="1">Multi-pass membrane protein</topology>
    </subcellularLocation>
</comment>
<evidence type="ECO:0000259" key="9">
    <source>
        <dbReference type="PROSITE" id="PS50893"/>
    </source>
</evidence>
<evidence type="ECO:0000256" key="5">
    <source>
        <dbReference type="ARBA" id="ARBA00022989"/>
    </source>
</evidence>
<evidence type="ECO:0000259" key="10">
    <source>
        <dbReference type="PROSITE" id="PS50929"/>
    </source>
</evidence>
<dbReference type="PROSITE" id="PS00211">
    <property type="entry name" value="ABC_TRANSPORTER_1"/>
    <property type="match status" value="1"/>
</dbReference>
<keyword evidence="6 8" id="KW-0472">Membrane</keyword>
<organism evidence="11 12">
    <name type="scientific">Diplodia seriata</name>
    <dbReference type="NCBI Taxonomy" id="420778"/>
    <lineage>
        <taxon>Eukaryota</taxon>
        <taxon>Fungi</taxon>
        <taxon>Dikarya</taxon>
        <taxon>Ascomycota</taxon>
        <taxon>Pezizomycotina</taxon>
        <taxon>Dothideomycetes</taxon>
        <taxon>Dothideomycetes incertae sedis</taxon>
        <taxon>Botryosphaeriales</taxon>
        <taxon>Botryosphaeriaceae</taxon>
        <taxon>Diplodia</taxon>
    </lineage>
</organism>
<evidence type="ECO:0000256" key="8">
    <source>
        <dbReference type="SAM" id="Phobius"/>
    </source>
</evidence>
<dbReference type="GeneID" id="92007531"/>
<dbReference type="InterPro" id="IPR017871">
    <property type="entry name" value="ABC_transporter-like_CS"/>
</dbReference>
<feature type="transmembrane region" description="Helical" evidence="8">
    <location>
        <begin position="25"/>
        <end position="48"/>
    </location>
</feature>
<feature type="transmembrane region" description="Helical" evidence="8">
    <location>
        <begin position="322"/>
        <end position="340"/>
    </location>
</feature>
<feature type="transmembrane region" description="Helical" evidence="8">
    <location>
        <begin position="180"/>
        <end position="203"/>
    </location>
</feature>
<accession>A0ABR3CQR5</accession>
<dbReference type="Gene3D" id="3.40.50.300">
    <property type="entry name" value="P-loop containing nucleotide triphosphate hydrolases"/>
    <property type="match status" value="1"/>
</dbReference>
<dbReference type="Gene3D" id="1.20.1560.10">
    <property type="entry name" value="ABC transporter type 1, transmembrane domain"/>
    <property type="match status" value="1"/>
</dbReference>
<feature type="domain" description="ABC transporter" evidence="9">
    <location>
        <begin position="501"/>
        <end position="737"/>
    </location>
</feature>
<proteinExistence type="predicted"/>
<keyword evidence="12" id="KW-1185">Reference proteome</keyword>
<evidence type="ECO:0000256" key="2">
    <source>
        <dbReference type="ARBA" id="ARBA00022692"/>
    </source>
</evidence>
<feature type="compositionally biased region" description="Polar residues" evidence="7">
    <location>
        <begin position="108"/>
        <end position="118"/>
    </location>
</feature>
<keyword evidence="2 8" id="KW-0812">Transmembrane</keyword>
<dbReference type="SMART" id="SM00382">
    <property type="entry name" value="AAA"/>
    <property type="match status" value="1"/>
</dbReference>
<dbReference type="InterPro" id="IPR027417">
    <property type="entry name" value="P-loop_NTPase"/>
</dbReference>
<feature type="transmembrane region" description="Helical" evidence="8">
    <location>
        <begin position="414"/>
        <end position="433"/>
    </location>
</feature>
<dbReference type="InterPro" id="IPR036640">
    <property type="entry name" value="ABC1_TM_sf"/>
</dbReference>
<dbReference type="SUPFAM" id="SSF52540">
    <property type="entry name" value="P-loop containing nucleoside triphosphate hydrolases"/>
    <property type="match status" value="1"/>
</dbReference>
<evidence type="ECO:0000256" key="4">
    <source>
        <dbReference type="ARBA" id="ARBA00022840"/>
    </source>
</evidence>
<feature type="domain" description="ABC transmembrane type-1" evidence="10">
    <location>
        <begin position="183"/>
        <end position="467"/>
    </location>
</feature>
<keyword evidence="3" id="KW-0547">Nucleotide-binding</keyword>
<keyword evidence="5 8" id="KW-1133">Transmembrane helix</keyword>
<dbReference type="PROSITE" id="PS50893">
    <property type="entry name" value="ABC_TRANSPORTER_2"/>
    <property type="match status" value="1"/>
</dbReference>
<dbReference type="InterPro" id="IPR003439">
    <property type="entry name" value="ABC_transporter-like_ATP-bd"/>
</dbReference>
<dbReference type="Proteomes" id="UP001430584">
    <property type="component" value="Unassembled WGS sequence"/>
</dbReference>
<protein>
    <recommendedName>
        <fullName evidence="13">Heavy metal tolerance protein</fullName>
    </recommendedName>
</protein>
<dbReference type="InterPro" id="IPR039421">
    <property type="entry name" value="Type_1_exporter"/>
</dbReference>
<comment type="caution">
    <text evidence="11">The sequence shown here is derived from an EMBL/GenBank/DDBJ whole genome shotgun (WGS) entry which is preliminary data.</text>
</comment>
<feature type="region of interest" description="Disordered" evidence="7">
    <location>
        <begin position="108"/>
        <end position="143"/>
    </location>
</feature>
<dbReference type="PANTHER" id="PTHR24221">
    <property type="entry name" value="ATP-BINDING CASSETTE SUB-FAMILY B"/>
    <property type="match status" value="1"/>
</dbReference>
<feature type="transmembrane region" description="Helical" evidence="8">
    <location>
        <begin position="223"/>
        <end position="241"/>
    </location>
</feature>
<sequence>MVYVLASILVWGVITITFVDIKTPVWHVFLASWALGTLSEVVILGLIFSSAPKDDSFSLGKSFGSARTILLMTLLISDFIICCKSGRQETHSDEESRSLLASGGNVTGNTASYDSLPSSIAAEPEDESDKDENSDDEDDEVKELQQKRLKEQGGWWGYLKGFMVFLPYIWPYNNRRMQSWLGVCLFSIIVERFLTVLIPRQLGIITDALSDSRETGYFPWKELFVWAILKLVSISAGFELLRSMANSRIGVYAFKQLSSAAFNHVMSLSMDYHSSKSCGDVLKAIEQGSDIHDILDTVLFEAAPMLIDLVVAAVWLSSVFDAYMALIIIATSIVYIYAGVRANTFIVQRRREYTEGERKGNEILYDAVSNWQTVAYHNRGPFESARYGAIVDGYTAKQVRYWDASDVSEALQSFIMALGLLASAFLAAARIAAGTAPVGHLVLLVTYWATIHEPLKYLAYTFRHTSSQLISAERLLQLLQTPPSVADAPGARPLHVTAGRVSFTDVSFAYDARKPTLRNISLTAEPGQTVALVGETGGGKSTLLKLLLRFYDVAASDGAVAIDGQDVRAVTLDSLRAALGVVPQDPALFNQSIMDNVRYARLDASDDDVRAACRAAAVHDKIAAFPDGYASRVGERGVRLSGGELQRLAIARVLLKDPKIVLLDEATSAVDSAAEERIQEAFARLSKGRTMFVVAHRLSTVVHADLIVVVDDGSVVERGTHVELLEKRGKYYELWSKQAGV</sequence>
<evidence type="ECO:0000313" key="12">
    <source>
        <dbReference type="Proteomes" id="UP001430584"/>
    </source>
</evidence>
<name>A0ABR3CQR5_9PEZI</name>
<gene>
    <name evidence="11" type="ORF">SLS55_003446</name>
</gene>
<dbReference type="SUPFAM" id="SSF90123">
    <property type="entry name" value="ABC transporter transmembrane region"/>
    <property type="match status" value="1"/>
</dbReference>
<evidence type="ECO:0008006" key="13">
    <source>
        <dbReference type="Google" id="ProtNLM"/>
    </source>
</evidence>
<reference evidence="11 12" key="1">
    <citation type="submission" date="2024-02" db="EMBL/GenBank/DDBJ databases">
        <title>De novo assembly and annotation of 12 fungi associated with fruit tree decline syndrome in Ontario, Canada.</title>
        <authorList>
            <person name="Sulman M."/>
            <person name="Ellouze W."/>
            <person name="Ilyukhin E."/>
        </authorList>
    </citation>
    <scope>NUCLEOTIDE SEQUENCE [LARGE SCALE GENOMIC DNA]</scope>
    <source>
        <strain evidence="11 12">FDS-637</strain>
    </source>
</reference>
<dbReference type="CDD" id="cd18583">
    <property type="entry name" value="ABC_6TM_HMT1"/>
    <property type="match status" value="1"/>
</dbReference>
<dbReference type="Pfam" id="PF00664">
    <property type="entry name" value="ABC_membrane"/>
    <property type="match status" value="1"/>
</dbReference>
<dbReference type="Pfam" id="PF00005">
    <property type="entry name" value="ABC_tran"/>
    <property type="match status" value="1"/>
</dbReference>
<dbReference type="InterPro" id="IPR003593">
    <property type="entry name" value="AAA+_ATPase"/>
</dbReference>
<dbReference type="PANTHER" id="PTHR24221:SF503">
    <property type="entry name" value="MITOCHONDRIAL POTASSIUM CHANNEL ATP-BINDING SUBUNIT"/>
    <property type="match status" value="1"/>
</dbReference>
<dbReference type="RefSeq" id="XP_066635040.1">
    <property type="nucleotide sequence ID" value="XM_066774921.1"/>
</dbReference>